<keyword evidence="1" id="KW-0732">Signal</keyword>
<evidence type="ECO:0000256" key="1">
    <source>
        <dbReference type="SAM" id="SignalP"/>
    </source>
</evidence>
<feature type="signal peptide" evidence="1">
    <location>
        <begin position="1"/>
        <end position="30"/>
    </location>
</feature>
<dbReference type="Proteomes" id="UP000324022">
    <property type="component" value="Unassembled WGS sequence"/>
</dbReference>
<organism evidence="2 3">
    <name type="scientific">Ustilago trichophora</name>
    <dbReference type="NCBI Taxonomy" id="86804"/>
    <lineage>
        <taxon>Eukaryota</taxon>
        <taxon>Fungi</taxon>
        <taxon>Dikarya</taxon>
        <taxon>Basidiomycota</taxon>
        <taxon>Ustilaginomycotina</taxon>
        <taxon>Ustilaginomycetes</taxon>
        <taxon>Ustilaginales</taxon>
        <taxon>Ustilaginaceae</taxon>
        <taxon>Ustilago</taxon>
    </lineage>
</organism>
<evidence type="ECO:0000313" key="3">
    <source>
        <dbReference type="Proteomes" id="UP000324022"/>
    </source>
</evidence>
<keyword evidence="3" id="KW-1185">Reference proteome</keyword>
<dbReference type="EMBL" id="OOIN01000007">
    <property type="protein sequence ID" value="SPO24287.1"/>
    <property type="molecule type" value="Genomic_DNA"/>
</dbReference>
<reference evidence="2 3" key="1">
    <citation type="submission" date="2018-03" db="EMBL/GenBank/DDBJ databases">
        <authorList>
            <person name="Guldener U."/>
        </authorList>
    </citation>
    <scope>NUCLEOTIDE SEQUENCE [LARGE SCALE GENOMIC DNA]</scope>
    <source>
        <strain evidence="2 3">NBRC100155</strain>
    </source>
</reference>
<protein>
    <recommendedName>
        <fullName evidence="4">Secreted protein</fullName>
    </recommendedName>
</protein>
<evidence type="ECO:0008006" key="4">
    <source>
        <dbReference type="Google" id="ProtNLM"/>
    </source>
</evidence>
<accession>A0A5C3E3U7</accession>
<feature type="chain" id="PRO_5022934178" description="Secreted protein" evidence="1">
    <location>
        <begin position="31"/>
        <end position="81"/>
    </location>
</feature>
<name>A0A5C3E3U7_9BASI</name>
<sequence>MAVCAFLAFLSGKLASLCLLCCCCYQDCSALAGESFEKHLGSTTGVESTKPRENIITTKRTEIEVLPFWQPHEQKRISWIG</sequence>
<proteinExistence type="predicted"/>
<gene>
    <name evidence="2" type="ORF">UTRI_03555</name>
</gene>
<evidence type="ECO:0000313" key="2">
    <source>
        <dbReference type="EMBL" id="SPO24287.1"/>
    </source>
</evidence>
<dbReference type="AlphaFoldDB" id="A0A5C3E3U7"/>